<comment type="caution">
    <text evidence="7">The sequence shown here is derived from an EMBL/GenBank/DDBJ whole genome shotgun (WGS) entry which is preliminary data.</text>
</comment>
<reference evidence="7 8" key="1">
    <citation type="submission" date="2014-03" db="EMBL/GenBank/DDBJ databases">
        <title>The draft genome sequence of Thalassospira alkalitolerans JCM 18968.</title>
        <authorList>
            <person name="Lai Q."/>
            <person name="Shao Z."/>
        </authorList>
    </citation>
    <scope>NUCLEOTIDE SEQUENCE [LARGE SCALE GENOMIC DNA]</scope>
    <source>
        <strain evidence="7 8">JCM 18968</strain>
    </source>
</reference>
<dbReference type="PIRSF" id="PIRSF006324">
    <property type="entry name" value="LeuE"/>
    <property type="match status" value="1"/>
</dbReference>
<comment type="subcellular location">
    <subcellularLocation>
        <location evidence="1">Cell membrane</location>
        <topology evidence="1">Multi-pass membrane protein</topology>
    </subcellularLocation>
</comment>
<evidence type="ECO:0000256" key="4">
    <source>
        <dbReference type="ARBA" id="ARBA00022989"/>
    </source>
</evidence>
<organism evidence="7 8">
    <name type="scientific">Thalassospira alkalitolerans</name>
    <dbReference type="NCBI Taxonomy" id="1293890"/>
    <lineage>
        <taxon>Bacteria</taxon>
        <taxon>Pseudomonadati</taxon>
        <taxon>Pseudomonadota</taxon>
        <taxon>Alphaproteobacteria</taxon>
        <taxon>Rhodospirillales</taxon>
        <taxon>Thalassospiraceae</taxon>
        <taxon>Thalassospira</taxon>
    </lineage>
</organism>
<sequence length="206" mass="22160">MTIETWLAFTIAYFVISAIPGPSVLMVVSQSLSKGLGPAILCIIGDIGGGIAVMVLSYLGLGAILATSTELFQIVKWCGVAYMAYLGWASIRDARNQGVPIDDAVEKTPRAKSLRAGFFTGLLNPKAIMFYMAFLSQFIDTSQPHLSQFLILMVSASMVVFSVLGMYALLATKVRRLFLQPSSRKMMGYVGGGMLLGGSAWIAVTR</sequence>
<proteinExistence type="predicted"/>
<evidence type="ECO:0000313" key="8">
    <source>
        <dbReference type="Proteomes" id="UP000193396"/>
    </source>
</evidence>
<dbReference type="Pfam" id="PF01810">
    <property type="entry name" value="LysE"/>
    <property type="match status" value="1"/>
</dbReference>
<dbReference type="InterPro" id="IPR001123">
    <property type="entry name" value="LeuE-type"/>
</dbReference>
<gene>
    <name evidence="7" type="ORF">TALK_17765</name>
</gene>
<dbReference type="EMBL" id="JFKB01000015">
    <property type="protein sequence ID" value="OSQ45313.1"/>
    <property type="molecule type" value="Genomic_DNA"/>
</dbReference>
<dbReference type="PANTHER" id="PTHR30086">
    <property type="entry name" value="ARGININE EXPORTER PROTEIN ARGO"/>
    <property type="match status" value="1"/>
</dbReference>
<accession>A0A1Y2L9C2</accession>
<protein>
    <submittedName>
        <fullName evidence="7">Lysine exporter protein LysE/YggA</fullName>
    </submittedName>
</protein>
<keyword evidence="8" id="KW-1185">Reference proteome</keyword>
<evidence type="ECO:0000256" key="2">
    <source>
        <dbReference type="ARBA" id="ARBA00022475"/>
    </source>
</evidence>
<dbReference type="GO" id="GO:0015171">
    <property type="term" value="F:amino acid transmembrane transporter activity"/>
    <property type="evidence" value="ECO:0007669"/>
    <property type="project" value="TreeGrafter"/>
</dbReference>
<evidence type="ECO:0000313" key="7">
    <source>
        <dbReference type="EMBL" id="OSQ45313.1"/>
    </source>
</evidence>
<dbReference type="OrthoDB" id="9804822at2"/>
<keyword evidence="2" id="KW-1003">Cell membrane</keyword>
<feature type="transmembrane region" description="Helical" evidence="6">
    <location>
        <begin position="6"/>
        <end position="28"/>
    </location>
</feature>
<evidence type="ECO:0000256" key="6">
    <source>
        <dbReference type="SAM" id="Phobius"/>
    </source>
</evidence>
<keyword evidence="5 6" id="KW-0472">Membrane</keyword>
<dbReference type="Proteomes" id="UP000193396">
    <property type="component" value="Unassembled WGS sequence"/>
</dbReference>
<dbReference type="AlphaFoldDB" id="A0A1Y2L9C2"/>
<feature type="transmembrane region" description="Helical" evidence="6">
    <location>
        <begin position="186"/>
        <end position="204"/>
    </location>
</feature>
<dbReference type="GO" id="GO:0005886">
    <property type="term" value="C:plasma membrane"/>
    <property type="evidence" value="ECO:0007669"/>
    <property type="project" value="UniProtKB-SubCell"/>
</dbReference>
<keyword evidence="3 6" id="KW-0812">Transmembrane</keyword>
<evidence type="ECO:0000256" key="5">
    <source>
        <dbReference type="ARBA" id="ARBA00023136"/>
    </source>
</evidence>
<name>A0A1Y2L9C2_9PROT</name>
<feature type="transmembrane region" description="Helical" evidence="6">
    <location>
        <begin position="40"/>
        <end position="65"/>
    </location>
</feature>
<dbReference type="PANTHER" id="PTHR30086:SF20">
    <property type="entry name" value="ARGININE EXPORTER PROTEIN ARGO-RELATED"/>
    <property type="match status" value="1"/>
</dbReference>
<feature type="transmembrane region" description="Helical" evidence="6">
    <location>
        <begin position="146"/>
        <end position="170"/>
    </location>
</feature>
<evidence type="ECO:0000256" key="1">
    <source>
        <dbReference type="ARBA" id="ARBA00004651"/>
    </source>
</evidence>
<evidence type="ECO:0000256" key="3">
    <source>
        <dbReference type="ARBA" id="ARBA00022692"/>
    </source>
</evidence>
<dbReference type="RefSeq" id="WP_085620493.1">
    <property type="nucleotide sequence ID" value="NZ_JFKB01000015.1"/>
</dbReference>
<keyword evidence="4 6" id="KW-1133">Transmembrane helix</keyword>
<dbReference type="STRING" id="1293890.TALK_17765"/>
<feature type="transmembrane region" description="Helical" evidence="6">
    <location>
        <begin position="116"/>
        <end position="134"/>
    </location>
</feature>